<feature type="domain" description="VTT" evidence="7">
    <location>
        <begin position="37"/>
        <end position="154"/>
    </location>
</feature>
<dbReference type="RefSeq" id="WP_240633567.1">
    <property type="nucleotide sequence ID" value="NZ_JBHRUJ010000017.1"/>
</dbReference>
<dbReference type="InterPro" id="IPR015414">
    <property type="entry name" value="TMEM64"/>
</dbReference>
<comment type="subcellular location">
    <subcellularLocation>
        <location evidence="1 6">Cell membrane</location>
        <topology evidence="1 6">Multi-pass membrane protein</topology>
    </subcellularLocation>
</comment>
<feature type="transmembrane region" description="Helical" evidence="6">
    <location>
        <begin position="102"/>
        <end position="126"/>
    </location>
</feature>
<evidence type="ECO:0000259" key="7">
    <source>
        <dbReference type="Pfam" id="PF09335"/>
    </source>
</evidence>
<keyword evidence="5 6" id="KW-0472">Membrane</keyword>
<dbReference type="PANTHER" id="PTHR12677">
    <property type="entry name" value="GOLGI APPARATUS MEMBRANE PROTEIN TVP38-RELATED"/>
    <property type="match status" value="1"/>
</dbReference>
<dbReference type="EMBL" id="JBHRUJ010000017">
    <property type="protein sequence ID" value="MFC3212383.1"/>
    <property type="molecule type" value="Genomic_DNA"/>
</dbReference>
<keyword evidence="4 6" id="KW-1133">Transmembrane helix</keyword>
<evidence type="ECO:0000313" key="8">
    <source>
        <dbReference type="EMBL" id="MFC3212383.1"/>
    </source>
</evidence>
<sequence length="189" mass="20849">MLNFSPEEANPILTQIPIIDFLLLLLLNLGIGAIGFFPSFLVTGLNISSFGIALGTVLSLSGEIFGAIAGFYLYRFGFKKMDPGWLKHRFWTRIQKSSSSQVFWTVILLRLIPFVPSGLVTAGASLTPISAPLFMAASTIGKIPAVFIEVAIMYGVIHTIPVRYQYSLAALTLVVLLLIWNKNRRKVQM</sequence>
<dbReference type="Pfam" id="PF09335">
    <property type="entry name" value="VTT_dom"/>
    <property type="match status" value="1"/>
</dbReference>
<keyword evidence="2 6" id="KW-1003">Cell membrane</keyword>
<feature type="transmembrane region" description="Helical" evidence="6">
    <location>
        <begin position="163"/>
        <end position="180"/>
    </location>
</feature>
<evidence type="ECO:0000256" key="3">
    <source>
        <dbReference type="ARBA" id="ARBA00022692"/>
    </source>
</evidence>
<evidence type="ECO:0000256" key="2">
    <source>
        <dbReference type="ARBA" id="ARBA00022475"/>
    </source>
</evidence>
<dbReference type="InterPro" id="IPR032816">
    <property type="entry name" value="VTT_dom"/>
</dbReference>
<evidence type="ECO:0000256" key="4">
    <source>
        <dbReference type="ARBA" id="ARBA00022989"/>
    </source>
</evidence>
<keyword evidence="9" id="KW-1185">Reference proteome</keyword>
<evidence type="ECO:0000313" key="9">
    <source>
        <dbReference type="Proteomes" id="UP001595625"/>
    </source>
</evidence>
<evidence type="ECO:0000256" key="5">
    <source>
        <dbReference type="ARBA" id="ARBA00023136"/>
    </source>
</evidence>
<gene>
    <name evidence="8" type="ORF">ACFOEJ_14940</name>
</gene>
<name>A0ABV7KSD2_PLAOK</name>
<evidence type="ECO:0000256" key="6">
    <source>
        <dbReference type="RuleBase" id="RU366058"/>
    </source>
</evidence>
<protein>
    <recommendedName>
        <fullName evidence="6">TVP38/TMEM64 family membrane protein</fullName>
    </recommendedName>
</protein>
<keyword evidence="3 6" id="KW-0812">Transmembrane</keyword>
<evidence type="ECO:0000256" key="1">
    <source>
        <dbReference type="ARBA" id="ARBA00004651"/>
    </source>
</evidence>
<organism evidence="8 9">
    <name type="scientific">Planomicrobium okeanokoites</name>
    <name type="common">Planococcus okeanokoites</name>
    <name type="synonym">Flavobacterium okeanokoites</name>
    <dbReference type="NCBI Taxonomy" id="244"/>
    <lineage>
        <taxon>Bacteria</taxon>
        <taxon>Bacillati</taxon>
        <taxon>Bacillota</taxon>
        <taxon>Bacilli</taxon>
        <taxon>Bacillales</taxon>
        <taxon>Caryophanaceae</taxon>
        <taxon>Planomicrobium</taxon>
    </lineage>
</organism>
<feature type="transmembrane region" description="Helical" evidence="6">
    <location>
        <begin position="12"/>
        <end position="37"/>
    </location>
</feature>
<dbReference type="Proteomes" id="UP001595625">
    <property type="component" value="Unassembled WGS sequence"/>
</dbReference>
<accession>A0ABV7KSD2</accession>
<comment type="caution">
    <text evidence="6">Lacks conserved residue(s) required for the propagation of feature annotation.</text>
</comment>
<comment type="similarity">
    <text evidence="6">Belongs to the TVP38/TMEM64 family.</text>
</comment>
<feature type="transmembrane region" description="Helical" evidence="6">
    <location>
        <begin position="49"/>
        <end position="74"/>
    </location>
</feature>
<comment type="caution">
    <text evidence="8">The sequence shown here is derived from an EMBL/GenBank/DDBJ whole genome shotgun (WGS) entry which is preliminary data.</text>
</comment>
<proteinExistence type="inferred from homology"/>
<reference evidence="9" key="1">
    <citation type="journal article" date="2019" name="Int. J. Syst. Evol. Microbiol.">
        <title>The Global Catalogue of Microorganisms (GCM) 10K type strain sequencing project: providing services to taxonomists for standard genome sequencing and annotation.</title>
        <authorList>
            <consortium name="The Broad Institute Genomics Platform"/>
            <consortium name="The Broad Institute Genome Sequencing Center for Infectious Disease"/>
            <person name="Wu L."/>
            <person name="Ma J."/>
        </authorList>
    </citation>
    <scope>NUCLEOTIDE SEQUENCE [LARGE SCALE GENOMIC DNA]</scope>
    <source>
        <strain evidence="9">CCM 320</strain>
    </source>
</reference>
<dbReference type="PANTHER" id="PTHR12677:SF55">
    <property type="entry name" value="UNDECAPRENYL PHOSPHATE TRANSPORTER SAOUHSC_00901-RELATED"/>
    <property type="match status" value="1"/>
</dbReference>